<protein>
    <submittedName>
        <fullName evidence="1">Uncharacterized protein</fullName>
    </submittedName>
</protein>
<evidence type="ECO:0000313" key="3">
    <source>
        <dbReference type="Proteomes" id="UP000516437"/>
    </source>
</evidence>
<keyword evidence="3" id="KW-1185">Reference proteome</keyword>
<reference evidence="1" key="3">
    <citation type="submission" date="2019-09" db="EMBL/GenBank/DDBJ databases">
        <authorList>
            <person name="Gao Z."/>
        </authorList>
    </citation>
    <scope>NUCLEOTIDE SEQUENCE</scope>
    <source>
        <tissue evidence="1">Leaves</tissue>
    </source>
</reference>
<evidence type="ECO:0000313" key="2">
    <source>
        <dbReference type="EMBL" id="KAB1223688.1"/>
    </source>
</evidence>
<dbReference type="EMBL" id="RXIC02000020">
    <property type="protein sequence ID" value="KAB1223670.1"/>
    <property type="molecule type" value="Genomic_DNA"/>
</dbReference>
<proteinExistence type="predicted"/>
<name>A0A6A1WLD5_9ROSI</name>
<evidence type="ECO:0000313" key="1">
    <source>
        <dbReference type="EMBL" id="KAB1223670.1"/>
    </source>
</evidence>
<dbReference type="EMBL" id="RXIC02000020">
    <property type="protein sequence ID" value="KAB1223688.1"/>
    <property type="molecule type" value="Genomic_DNA"/>
</dbReference>
<dbReference type="AlphaFoldDB" id="A0A6A1WLD5"/>
<accession>A0A6A1WLD5</accession>
<organism evidence="1 3">
    <name type="scientific">Morella rubra</name>
    <name type="common">Chinese bayberry</name>
    <dbReference type="NCBI Taxonomy" id="262757"/>
    <lineage>
        <taxon>Eukaryota</taxon>
        <taxon>Viridiplantae</taxon>
        <taxon>Streptophyta</taxon>
        <taxon>Embryophyta</taxon>
        <taxon>Tracheophyta</taxon>
        <taxon>Spermatophyta</taxon>
        <taxon>Magnoliopsida</taxon>
        <taxon>eudicotyledons</taxon>
        <taxon>Gunneridae</taxon>
        <taxon>Pentapetalae</taxon>
        <taxon>rosids</taxon>
        <taxon>fabids</taxon>
        <taxon>Fagales</taxon>
        <taxon>Myricaceae</taxon>
        <taxon>Morella</taxon>
    </lineage>
</organism>
<reference evidence="1 3" key="2">
    <citation type="journal article" date="2019" name="Plant Biotechnol. J.">
        <title>The red bayberry genome and genetic basis of sex determination.</title>
        <authorList>
            <person name="Jia H.M."/>
            <person name="Jia H.J."/>
            <person name="Cai Q.L."/>
            <person name="Wang Y."/>
            <person name="Zhao H.B."/>
            <person name="Yang W.F."/>
            <person name="Wang G.Y."/>
            <person name="Li Y.H."/>
            <person name="Zhan D.L."/>
            <person name="Shen Y.T."/>
            <person name="Niu Q.F."/>
            <person name="Chang L."/>
            <person name="Qiu J."/>
            <person name="Zhao L."/>
            <person name="Xie H.B."/>
            <person name="Fu W.Y."/>
            <person name="Jin J."/>
            <person name="Li X.W."/>
            <person name="Jiao Y."/>
            <person name="Zhou C.C."/>
            <person name="Tu T."/>
            <person name="Chai C.Y."/>
            <person name="Gao J.L."/>
            <person name="Fan L.J."/>
            <person name="van de Weg E."/>
            <person name="Wang J.Y."/>
            <person name="Gao Z.S."/>
        </authorList>
    </citation>
    <scope>NUCLEOTIDE SEQUENCE [LARGE SCALE GENOMIC DNA]</scope>
    <source>
        <tissue evidence="1">Leaves</tissue>
    </source>
</reference>
<reference evidence="1" key="1">
    <citation type="submission" date="2018-07" db="EMBL/GenBank/DDBJ databases">
        <authorList>
            <person name="Gao Z.-S."/>
            <person name="Jia H.-M."/>
            <person name="Jia H.-J."/>
            <person name="Cai Q.-L."/>
            <person name="Wang Y."/>
            <person name="Zhao H.-B."/>
        </authorList>
    </citation>
    <scope>NUCLEOTIDE SEQUENCE</scope>
    <source>
        <tissue evidence="1">Leaves</tissue>
    </source>
</reference>
<dbReference type="Proteomes" id="UP000516437">
    <property type="component" value="Chromosome 2"/>
</dbReference>
<sequence>MRRELDSLLEALDDQGEVGLMCQDCKGGGGCGVVKTGGPIFNSDGPVILLKGKEKVSNSEDREGLCGLGSGPKYGSKMERGVGLIAKSGGKGIVHRFDGKSWPSTSGGGVDFIWGGRGLGQCSADAGSSCRLLLSFAWLPVHRSGNGSWPSASRGGVDFICSGRGLNRCSADVGSSCRLLPSFTSSLFFCAEAGGVPLRVVLDSVTPSPQPTWLESPLVAEMPNGDTVSPRVEELVLGSSTPSGSRLSDAGPVILEELGDSELEDLEAEGCCHTITPPISLFIGKDSEALKVSLRSYDMAVKEGEGGRSAASLEEGRAIVCVESGVDGI</sequence>
<gene>
    <name evidence="2" type="ORF">CJ030_MR2G011699</name>
    <name evidence="1" type="ORF">CJ030_MR2G011717</name>
</gene>
<comment type="caution">
    <text evidence="1">The sequence shown here is derived from an EMBL/GenBank/DDBJ whole genome shotgun (WGS) entry which is preliminary data.</text>
</comment>